<keyword evidence="11 15" id="KW-1133">Transmembrane helix</keyword>
<keyword evidence="17" id="KW-1185">Reference proteome</keyword>
<dbReference type="Proteomes" id="UP001143391">
    <property type="component" value="Unassembled WGS sequence"/>
</dbReference>
<comment type="caution">
    <text evidence="16">The sequence shown here is derived from an EMBL/GenBank/DDBJ whole genome shotgun (WGS) entry which is preliminary data.</text>
</comment>
<keyword evidence="8 15" id="KW-0812">Transmembrane</keyword>
<dbReference type="Pfam" id="PF02411">
    <property type="entry name" value="MerT"/>
    <property type="match status" value="1"/>
</dbReference>
<organism evidence="16 17">
    <name type="scientific">Marinobacter iranensis</name>
    <dbReference type="NCBI Taxonomy" id="2962607"/>
    <lineage>
        <taxon>Bacteria</taxon>
        <taxon>Pseudomonadati</taxon>
        <taxon>Pseudomonadota</taxon>
        <taxon>Gammaproteobacteria</taxon>
        <taxon>Pseudomonadales</taxon>
        <taxon>Marinobacteraceae</taxon>
        <taxon>Marinobacter</taxon>
    </lineage>
</organism>
<evidence type="ECO:0000256" key="15">
    <source>
        <dbReference type="SAM" id="Phobius"/>
    </source>
</evidence>
<evidence type="ECO:0000256" key="8">
    <source>
        <dbReference type="ARBA" id="ARBA00022692"/>
    </source>
</evidence>
<gene>
    <name evidence="16" type="primary">merT</name>
    <name evidence="16" type="ORF">NLU14_15045</name>
</gene>
<dbReference type="PROSITE" id="PS51257">
    <property type="entry name" value="PROKAR_LIPOPROTEIN"/>
    <property type="match status" value="1"/>
</dbReference>
<keyword evidence="12 15" id="KW-0472">Membrane</keyword>
<feature type="transmembrane region" description="Helical" evidence="15">
    <location>
        <begin position="12"/>
        <end position="41"/>
    </location>
</feature>
<keyword evidence="6" id="KW-1003">Cell membrane</keyword>
<evidence type="ECO:0000256" key="7">
    <source>
        <dbReference type="ARBA" id="ARBA00022519"/>
    </source>
</evidence>
<dbReference type="EMBL" id="JANCMW010000010">
    <property type="protein sequence ID" value="MDF0751542.1"/>
    <property type="molecule type" value="Genomic_DNA"/>
</dbReference>
<feature type="transmembrane region" description="Helical" evidence="15">
    <location>
        <begin position="53"/>
        <end position="70"/>
    </location>
</feature>
<dbReference type="NCBIfam" id="NF010314">
    <property type="entry name" value="PRK13751.2"/>
    <property type="match status" value="1"/>
</dbReference>
<comment type="similarity">
    <text evidence="2">Belongs to the MerT family.</text>
</comment>
<keyword evidence="4" id="KW-0813">Transport</keyword>
<accession>A0ABT5YD58</accession>
<evidence type="ECO:0000256" key="1">
    <source>
        <dbReference type="ARBA" id="ARBA00004429"/>
    </source>
</evidence>
<evidence type="ECO:0000256" key="5">
    <source>
        <dbReference type="ARBA" id="ARBA00022466"/>
    </source>
</evidence>
<evidence type="ECO:0000256" key="9">
    <source>
        <dbReference type="ARBA" id="ARBA00022723"/>
    </source>
</evidence>
<comment type="function">
    <text evidence="14">Involved in mercury resistance. Probably transfers a mercuric ion from the periplasmic Hg(2+)-binding protein MerP to the cytoplasmic mercuric reductase MerA.</text>
</comment>
<protein>
    <recommendedName>
        <fullName evidence="3">Mercuric transport protein MerT</fullName>
    </recommendedName>
    <alternativeName>
        <fullName evidence="13">Mercury ion transport protein</fullName>
    </alternativeName>
</protein>
<evidence type="ECO:0000256" key="14">
    <source>
        <dbReference type="ARBA" id="ARBA00045720"/>
    </source>
</evidence>
<dbReference type="RefSeq" id="WP_275707928.1">
    <property type="nucleotide sequence ID" value="NZ_JANCMW010000010.1"/>
</dbReference>
<evidence type="ECO:0000256" key="2">
    <source>
        <dbReference type="ARBA" id="ARBA00008224"/>
    </source>
</evidence>
<evidence type="ECO:0000313" key="17">
    <source>
        <dbReference type="Proteomes" id="UP001143391"/>
    </source>
</evidence>
<reference evidence="16" key="1">
    <citation type="submission" date="2022-07" db="EMBL/GenBank/DDBJ databases">
        <title>Marinobacter iranensis a new bacterium isolate from a hipersaline lake in Iran.</title>
        <authorList>
            <person name="Mohammad A.M.A."/>
            <person name="Cristina S.-P."/>
            <person name="Antonio V."/>
        </authorList>
    </citation>
    <scope>NUCLEOTIDE SEQUENCE</scope>
    <source>
        <strain evidence="16">71-i</strain>
    </source>
</reference>
<evidence type="ECO:0000256" key="12">
    <source>
        <dbReference type="ARBA" id="ARBA00023136"/>
    </source>
</evidence>
<dbReference type="InterPro" id="IPR003457">
    <property type="entry name" value="Transprt_MerT"/>
</dbReference>
<keyword evidence="9" id="KW-0479">Metal-binding</keyword>
<keyword evidence="5" id="KW-0475">Mercuric resistance</keyword>
<dbReference type="Gene3D" id="1.10.287.910">
    <property type="entry name" value="bacterial mercury transporter, merf"/>
    <property type="match status" value="1"/>
</dbReference>
<feature type="transmembrane region" description="Helical" evidence="15">
    <location>
        <begin position="94"/>
        <end position="112"/>
    </location>
</feature>
<evidence type="ECO:0000256" key="10">
    <source>
        <dbReference type="ARBA" id="ARBA00022914"/>
    </source>
</evidence>
<name>A0ABT5YD58_9GAMM</name>
<evidence type="ECO:0000256" key="6">
    <source>
        <dbReference type="ARBA" id="ARBA00022475"/>
    </source>
</evidence>
<evidence type="ECO:0000256" key="3">
    <source>
        <dbReference type="ARBA" id="ARBA00017053"/>
    </source>
</evidence>
<sequence length="116" mass="12507">MEKPANGKVPLFAGGLAAILASACCLGPLVLVTLGVSGVWIGNLTALEPYRPVFIIVALIAMFFAWRRIFRPPEDCQPGEVCAMPRIRTASKSIFAVVLVFVVLALASPYLLPLFY</sequence>
<evidence type="ECO:0000313" key="16">
    <source>
        <dbReference type="EMBL" id="MDF0751542.1"/>
    </source>
</evidence>
<evidence type="ECO:0000256" key="11">
    <source>
        <dbReference type="ARBA" id="ARBA00022989"/>
    </source>
</evidence>
<proteinExistence type="inferred from homology"/>
<keyword evidence="7" id="KW-0997">Cell inner membrane</keyword>
<keyword evidence="10" id="KW-0476">Mercury</keyword>
<evidence type="ECO:0000256" key="13">
    <source>
        <dbReference type="ARBA" id="ARBA00030934"/>
    </source>
</evidence>
<comment type="subcellular location">
    <subcellularLocation>
        <location evidence="1">Cell inner membrane</location>
        <topology evidence="1">Multi-pass membrane protein</topology>
    </subcellularLocation>
</comment>
<evidence type="ECO:0000256" key="4">
    <source>
        <dbReference type="ARBA" id="ARBA00022448"/>
    </source>
</evidence>